<dbReference type="AlphaFoldDB" id="A0A1F5SJN3"/>
<comment type="caution">
    <text evidence="1">The sequence shown here is derived from an EMBL/GenBank/DDBJ whole genome shotgun (WGS) entry which is preliminary data.</text>
</comment>
<dbReference type="Gene3D" id="3.30.420.40">
    <property type="match status" value="2"/>
</dbReference>
<dbReference type="InterPro" id="IPR050696">
    <property type="entry name" value="FtsA/MreB"/>
</dbReference>
<dbReference type="InterPro" id="IPR043129">
    <property type="entry name" value="ATPase_NBD"/>
</dbReference>
<accession>A0A1F5SJN3</accession>
<dbReference type="PIRSF" id="PIRSF019169">
    <property type="entry name" value="PilM"/>
    <property type="match status" value="1"/>
</dbReference>
<sequence length="350" mass="38024">MGLSKILAGAKGYIGIDIGSTSVKIVELTKEGGIARLATYGFSENSQVLQQGDLQKDVKNTAAIINNICNQARVVNRNAVASLPTFSVFTSIINLSGVAKKDIPSATHWEAKKVIPLPLEEMMLDWKVIDDADQKDKKDTKVLLTGAPQPLVKKYISIFKEAHINLLSLEPETFSLIRSLLGNDRSTIMLVEIGASTTDVSIVDNGIPMLNRSIDVGGLTITKAIGSHLNIGLERAEQFKYDMGISSIESQTEVIPKTIVETISPIVNEMKYAIGLFSSKNNKKTEKIILSGGSALLPNLANYLTKVLDIKVIVGDPWSRISYPVDLKPLLNEIGPRMSVAIGLALREIE</sequence>
<dbReference type="Gene3D" id="3.30.1490.300">
    <property type="match status" value="1"/>
</dbReference>
<protein>
    <recommendedName>
        <fullName evidence="3">SHS2 domain-containing protein</fullName>
    </recommendedName>
</protein>
<evidence type="ECO:0000313" key="2">
    <source>
        <dbReference type="Proteomes" id="UP000178367"/>
    </source>
</evidence>
<reference evidence="1 2" key="1">
    <citation type="journal article" date="2016" name="Nat. Commun.">
        <title>Thousands of microbial genomes shed light on interconnected biogeochemical processes in an aquifer system.</title>
        <authorList>
            <person name="Anantharaman K."/>
            <person name="Brown C.T."/>
            <person name="Hug L.A."/>
            <person name="Sharon I."/>
            <person name="Castelle C.J."/>
            <person name="Probst A.J."/>
            <person name="Thomas B.C."/>
            <person name="Singh A."/>
            <person name="Wilkins M.J."/>
            <person name="Karaoz U."/>
            <person name="Brodie E.L."/>
            <person name="Williams K.H."/>
            <person name="Hubbard S.S."/>
            <person name="Banfield J.F."/>
        </authorList>
    </citation>
    <scope>NUCLEOTIDE SEQUENCE [LARGE SCALE GENOMIC DNA]</scope>
</reference>
<proteinExistence type="predicted"/>
<dbReference type="EMBL" id="MFGB01000014">
    <property type="protein sequence ID" value="OGF26746.1"/>
    <property type="molecule type" value="Genomic_DNA"/>
</dbReference>
<name>A0A1F5SJN3_9BACT</name>
<dbReference type="Proteomes" id="UP000178367">
    <property type="component" value="Unassembled WGS sequence"/>
</dbReference>
<dbReference type="PANTHER" id="PTHR32432">
    <property type="entry name" value="CELL DIVISION PROTEIN FTSA-RELATED"/>
    <property type="match status" value="1"/>
</dbReference>
<dbReference type="InterPro" id="IPR005883">
    <property type="entry name" value="PilM"/>
</dbReference>
<dbReference type="CDD" id="cd24049">
    <property type="entry name" value="ASKHA_NBD_PilM"/>
    <property type="match status" value="1"/>
</dbReference>
<gene>
    <name evidence="1" type="ORF">A2227_06495</name>
</gene>
<dbReference type="SUPFAM" id="SSF53067">
    <property type="entry name" value="Actin-like ATPase domain"/>
    <property type="match status" value="2"/>
</dbReference>
<dbReference type="STRING" id="1797994.A2227_06495"/>
<organism evidence="1 2">
    <name type="scientific">Candidatus Falkowbacteria bacterium RIFOXYA2_FULL_47_19</name>
    <dbReference type="NCBI Taxonomy" id="1797994"/>
    <lineage>
        <taxon>Bacteria</taxon>
        <taxon>Candidatus Falkowiibacteriota</taxon>
    </lineage>
</organism>
<evidence type="ECO:0000313" key="1">
    <source>
        <dbReference type="EMBL" id="OGF26746.1"/>
    </source>
</evidence>
<dbReference type="Pfam" id="PF11104">
    <property type="entry name" value="PilM_2"/>
    <property type="match status" value="1"/>
</dbReference>
<dbReference type="NCBIfam" id="TIGR01175">
    <property type="entry name" value="pilM"/>
    <property type="match status" value="1"/>
</dbReference>
<dbReference type="PANTHER" id="PTHR32432:SF3">
    <property type="entry name" value="ETHANOLAMINE UTILIZATION PROTEIN EUTJ"/>
    <property type="match status" value="1"/>
</dbReference>
<evidence type="ECO:0008006" key="3">
    <source>
        <dbReference type="Google" id="ProtNLM"/>
    </source>
</evidence>